<comment type="subunit">
    <text evidence="7">Monomer.</text>
</comment>
<feature type="domain" description="Metallo-beta-lactamase" evidence="8">
    <location>
        <begin position="13"/>
        <end position="171"/>
    </location>
</feature>
<evidence type="ECO:0000259" key="8">
    <source>
        <dbReference type="SMART" id="SM00849"/>
    </source>
</evidence>
<name>A0A1V2N7R4_9HYPH</name>
<dbReference type="GO" id="GO:0046872">
    <property type="term" value="F:metal ion binding"/>
    <property type="evidence" value="ECO:0007669"/>
    <property type="project" value="UniProtKB-KW"/>
</dbReference>
<proteinExistence type="inferred from homology"/>
<dbReference type="NCBIfam" id="TIGR03413">
    <property type="entry name" value="GSH_gloB"/>
    <property type="match status" value="1"/>
</dbReference>
<comment type="cofactor">
    <cofactor evidence="7">
        <name>Zn(2+)</name>
        <dbReference type="ChEBI" id="CHEBI:29105"/>
    </cofactor>
    <text evidence="7">Binds 2 Zn(2+) ions per subunit.</text>
</comment>
<dbReference type="EC" id="3.1.2.6" evidence="7"/>
<protein>
    <recommendedName>
        <fullName evidence="7">Hydroxyacylglutathione hydrolase</fullName>
        <ecNumber evidence="7">3.1.2.6</ecNumber>
    </recommendedName>
    <alternativeName>
        <fullName evidence="7">Glyoxalase II</fullName>
        <shortName evidence="7">Glx II</shortName>
    </alternativeName>
</protein>
<evidence type="ECO:0000256" key="6">
    <source>
        <dbReference type="ARBA" id="ARBA00022833"/>
    </source>
</evidence>
<dbReference type="Proteomes" id="UP000189542">
    <property type="component" value="Unassembled WGS sequence"/>
</dbReference>
<evidence type="ECO:0000256" key="3">
    <source>
        <dbReference type="ARBA" id="ARBA00006759"/>
    </source>
</evidence>
<evidence type="ECO:0000313" key="9">
    <source>
        <dbReference type="EMBL" id="ONI58920.1"/>
    </source>
</evidence>
<sequence>MNKRNIAISLYYDNFCILVHDSQHKLTVAIDTPDTDTILRMLREKNWFLTHIFNTHHHIDHTRGNLDLKKIFNCTVFGPSIESHQIPKIDHGLSDGDTLNFGQHQINVFSTPGHTMGHICYHFIEDYLLFVGDTLFSLGCGKIFEGNFAEMFESLEKIRSFPDKTHIYFGHEYTENNAIFALSCDPHNLELQQYCSKVKSLRTKNLYTNPSMISLEKKVNPFLRTRDPILRKNLHMEDASNLSVFSELRIRKDQFK</sequence>
<accession>A0A1V2N7R4</accession>
<feature type="binding site" evidence="7">
    <location>
        <position position="171"/>
    </location>
    <ligand>
        <name>Zn(2+)</name>
        <dbReference type="ChEBI" id="CHEBI:29105"/>
        <label>2</label>
    </ligand>
</feature>
<evidence type="ECO:0000256" key="2">
    <source>
        <dbReference type="ARBA" id="ARBA00004963"/>
    </source>
</evidence>
<feature type="binding site" evidence="7">
    <location>
        <position position="133"/>
    </location>
    <ligand>
        <name>Zn(2+)</name>
        <dbReference type="ChEBI" id="CHEBI:29105"/>
        <label>2</label>
    </ligand>
</feature>
<dbReference type="GO" id="GO:0019243">
    <property type="term" value="P:methylglyoxal catabolic process to D-lactate via S-lactoyl-glutathione"/>
    <property type="evidence" value="ECO:0007669"/>
    <property type="project" value="UniProtKB-UniRule"/>
</dbReference>
<gene>
    <name evidence="7" type="primary">gloB</name>
    <name evidence="9" type="ORF">AYO25_03710</name>
</gene>
<feature type="binding site" evidence="7">
    <location>
        <position position="114"/>
    </location>
    <ligand>
        <name>Zn(2+)</name>
        <dbReference type="ChEBI" id="CHEBI:29105"/>
        <label>1</label>
    </ligand>
</feature>
<dbReference type="PIRSF" id="PIRSF005457">
    <property type="entry name" value="Glx"/>
    <property type="match status" value="1"/>
</dbReference>
<comment type="similarity">
    <text evidence="3 7">Belongs to the metallo-beta-lactamase superfamily. Glyoxalase II family.</text>
</comment>
<evidence type="ECO:0000256" key="1">
    <source>
        <dbReference type="ARBA" id="ARBA00001623"/>
    </source>
</evidence>
<dbReference type="Pfam" id="PF00753">
    <property type="entry name" value="Lactamase_B"/>
    <property type="match status" value="1"/>
</dbReference>
<evidence type="ECO:0000256" key="7">
    <source>
        <dbReference type="HAMAP-Rule" id="MF_01374"/>
    </source>
</evidence>
<dbReference type="InterPro" id="IPR001279">
    <property type="entry name" value="Metallo-B-lactamas"/>
</dbReference>
<dbReference type="OrthoDB" id="9802248at2"/>
<dbReference type="UniPathway" id="UPA00619">
    <property type="reaction ID" value="UER00676"/>
</dbReference>
<dbReference type="Pfam" id="PF16123">
    <property type="entry name" value="HAGH_C"/>
    <property type="match status" value="1"/>
</dbReference>
<comment type="function">
    <text evidence="7">Thiolesterase that catalyzes the hydrolysis of S-D-lactoyl-glutathione to form glutathione and D-lactic acid.</text>
</comment>
<dbReference type="InterPro" id="IPR036866">
    <property type="entry name" value="RibonucZ/Hydroxyglut_hydro"/>
</dbReference>
<dbReference type="AlphaFoldDB" id="A0A1V2N7R4"/>
<dbReference type="Gene3D" id="3.60.15.10">
    <property type="entry name" value="Ribonuclease Z/Hydroxyacylglutathione hydrolase-like"/>
    <property type="match status" value="1"/>
</dbReference>
<dbReference type="EMBL" id="LVWB01000012">
    <property type="protein sequence ID" value="ONI58920.1"/>
    <property type="molecule type" value="Genomic_DNA"/>
</dbReference>
<dbReference type="PANTHER" id="PTHR43705">
    <property type="entry name" value="HYDROXYACYLGLUTATHIONE HYDROLASE"/>
    <property type="match status" value="1"/>
</dbReference>
<feature type="binding site" evidence="7">
    <location>
        <position position="56"/>
    </location>
    <ligand>
        <name>Zn(2+)</name>
        <dbReference type="ChEBI" id="CHEBI:29105"/>
        <label>1</label>
    </ligand>
</feature>
<evidence type="ECO:0000256" key="4">
    <source>
        <dbReference type="ARBA" id="ARBA00022723"/>
    </source>
</evidence>
<organism evidence="9 10">
    <name type="scientific">Candidatus Liberibacter solanacearum</name>
    <dbReference type="NCBI Taxonomy" id="556287"/>
    <lineage>
        <taxon>Bacteria</taxon>
        <taxon>Pseudomonadati</taxon>
        <taxon>Pseudomonadota</taxon>
        <taxon>Alphaproteobacteria</taxon>
        <taxon>Hyphomicrobiales</taxon>
        <taxon>Rhizobiaceae</taxon>
        <taxon>Liberibacter</taxon>
    </lineage>
</organism>
<dbReference type="GO" id="GO:0004416">
    <property type="term" value="F:hydroxyacylglutathione hydrolase activity"/>
    <property type="evidence" value="ECO:0007669"/>
    <property type="project" value="UniProtKB-UniRule"/>
</dbReference>
<dbReference type="InterPro" id="IPR050110">
    <property type="entry name" value="Glyoxalase_II_hydrolase"/>
</dbReference>
<comment type="caution">
    <text evidence="9">The sequence shown here is derived from an EMBL/GenBank/DDBJ whole genome shotgun (WGS) entry which is preliminary data.</text>
</comment>
<comment type="pathway">
    <text evidence="2 7">Secondary metabolite metabolism; methylglyoxal degradation; (R)-lactate from methylglyoxal: step 2/2.</text>
</comment>
<keyword evidence="5 7" id="KW-0378">Hydrolase</keyword>
<keyword evidence="4 7" id="KW-0479">Metal-binding</keyword>
<dbReference type="InterPro" id="IPR032282">
    <property type="entry name" value="HAGH_C"/>
</dbReference>
<feature type="binding site" evidence="7">
    <location>
        <position position="61"/>
    </location>
    <ligand>
        <name>Zn(2+)</name>
        <dbReference type="ChEBI" id="CHEBI:29105"/>
        <label>2</label>
    </ligand>
</feature>
<dbReference type="SUPFAM" id="SSF56281">
    <property type="entry name" value="Metallo-hydrolase/oxidoreductase"/>
    <property type="match status" value="1"/>
</dbReference>
<keyword evidence="6 7" id="KW-0862">Zinc</keyword>
<dbReference type="RefSeq" id="WP_076969545.1">
    <property type="nucleotide sequence ID" value="NZ_LVWB01000012.1"/>
</dbReference>
<feature type="binding site" evidence="7">
    <location>
        <position position="133"/>
    </location>
    <ligand>
        <name>Zn(2+)</name>
        <dbReference type="ChEBI" id="CHEBI:29105"/>
        <label>1</label>
    </ligand>
</feature>
<evidence type="ECO:0000256" key="5">
    <source>
        <dbReference type="ARBA" id="ARBA00022801"/>
    </source>
</evidence>
<reference evidence="9 10" key="1">
    <citation type="journal article" date="2017" name="PLoS ONE">
        <title>Genomic sequence of 'Candidatus Liberibacter solanacearum' haplotype C and its comparison with haplotype A and B genomes.</title>
        <authorList>
            <person name="Wang J."/>
            <person name="Haapalainen M."/>
            <person name="Schott T."/>
            <person name="Thompson S.M."/>
            <person name="Smith G.R."/>
            <person name="Nissinen A.I."/>
            <person name="Pirhonen M."/>
        </authorList>
    </citation>
    <scope>NUCLEOTIDE SEQUENCE [LARGE SCALE GENOMIC DNA]</scope>
    <source>
        <strain evidence="9 10">FIN111</strain>
    </source>
</reference>
<dbReference type="InterPro" id="IPR017782">
    <property type="entry name" value="Hydroxyacylglutathione_Hdrlase"/>
</dbReference>
<feature type="binding site" evidence="7">
    <location>
        <position position="60"/>
    </location>
    <ligand>
        <name>Zn(2+)</name>
        <dbReference type="ChEBI" id="CHEBI:29105"/>
        <label>2</label>
    </ligand>
</feature>
<dbReference type="InterPro" id="IPR035680">
    <property type="entry name" value="Clx_II_MBL"/>
</dbReference>
<evidence type="ECO:0000313" key="10">
    <source>
        <dbReference type="Proteomes" id="UP000189542"/>
    </source>
</evidence>
<feature type="binding site" evidence="7">
    <location>
        <position position="58"/>
    </location>
    <ligand>
        <name>Zn(2+)</name>
        <dbReference type="ChEBI" id="CHEBI:29105"/>
        <label>1</label>
    </ligand>
</feature>
<comment type="catalytic activity">
    <reaction evidence="1 7">
        <text>an S-(2-hydroxyacyl)glutathione + H2O = a 2-hydroxy carboxylate + glutathione + H(+)</text>
        <dbReference type="Rhea" id="RHEA:21864"/>
        <dbReference type="ChEBI" id="CHEBI:15377"/>
        <dbReference type="ChEBI" id="CHEBI:15378"/>
        <dbReference type="ChEBI" id="CHEBI:57925"/>
        <dbReference type="ChEBI" id="CHEBI:58896"/>
        <dbReference type="ChEBI" id="CHEBI:71261"/>
        <dbReference type="EC" id="3.1.2.6"/>
    </reaction>
</comment>
<dbReference type="SMART" id="SM00849">
    <property type="entry name" value="Lactamase_B"/>
    <property type="match status" value="1"/>
</dbReference>
<dbReference type="HAMAP" id="MF_01374">
    <property type="entry name" value="Glyoxalase_2"/>
    <property type="match status" value="1"/>
</dbReference>
<dbReference type="PANTHER" id="PTHR43705:SF1">
    <property type="entry name" value="HYDROXYACYLGLUTATHIONE HYDROLASE GLOB"/>
    <property type="match status" value="1"/>
</dbReference>
<dbReference type="CDD" id="cd07723">
    <property type="entry name" value="hydroxyacylglutathione_hydrolase_MBL-fold"/>
    <property type="match status" value="1"/>
</dbReference>